<sequence length="307" mass="35021">MILTHSYDSDTRLIKSTSSHSYAYHTQHIPVCQRSRMQQPTCTILRVRSPQDAQVIFHAVYVGVLPMVTRRLDTEERRAIASGSVFVWEERGPNPEATGLGIERWTDGKRWGPSRVRDEFLFYQEKDPEPVDVELNSDSDTTLGSGSRSRNNFRQEPVRSSLVKQTYSVYVDTSRGRRKWHLIAYFTADTADDLRTVTEIPELARLDVPVGKYRSARHNPARHRVHRDEPSHTPSHQQFAPYPSPTRLFNPGFQSTIPLGGDGPRGVPSLDRKGQTLAPLVYLQNLPPPRRHPVDEEILMTLYPSLT</sequence>
<dbReference type="PANTHER" id="PTHR28027">
    <property type="entry name" value="TRANSCRIPTIONAL REGULATOR MIT1"/>
    <property type="match status" value="1"/>
</dbReference>
<comment type="caution">
    <text evidence="2">The sequence shown here is derived from an EMBL/GenBank/DDBJ whole genome shotgun (WGS) entry which is preliminary data.</text>
</comment>
<organism evidence="2 3">
    <name type="scientific">Boletus edulis BED1</name>
    <dbReference type="NCBI Taxonomy" id="1328754"/>
    <lineage>
        <taxon>Eukaryota</taxon>
        <taxon>Fungi</taxon>
        <taxon>Dikarya</taxon>
        <taxon>Basidiomycota</taxon>
        <taxon>Agaricomycotina</taxon>
        <taxon>Agaricomycetes</taxon>
        <taxon>Agaricomycetidae</taxon>
        <taxon>Boletales</taxon>
        <taxon>Boletineae</taxon>
        <taxon>Boletaceae</taxon>
        <taxon>Boletoideae</taxon>
        <taxon>Boletus</taxon>
    </lineage>
</organism>
<dbReference type="PANTHER" id="PTHR28027:SF1">
    <property type="entry name" value="CAMP INDEPENDENT REGULATORY PROTEIN (AFU_ORTHOLOGUE AFUA_3G09640)"/>
    <property type="match status" value="1"/>
</dbReference>
<dbReference type="Proteomes" id="UP001194468">
    <property type="component" value="Unassembled WGS sequence"/>
</dbReference>
<reference evidence="2" key="1">
    <citation type="submission" date="2019-10" db="EMBL/GenBank/DDBJ databases">
        <authorList>
            <consortium name="DOE Joint Genome Institute"/>
            <person name="Kuo A."/>
            <person name="Miyauchi S."/>
            <person name="Kiss E."/>
            <person name="Drula E."/>
            <person name="Kohler A."/>
            <person name="Sanchez-Garcia M."/>
            <person name="Andreopoulos B."/>
            <person name="Barry K.W."/>
            <person name="Bonito G."/>
            <person name="Buee M."/>
            <person name="Carver A."/>
            <person name="Chen C."/>
            <person name="Cichocki N."/>
            <person name="Clum A."/>
            <person name="Culley D."/>
            <person name="Crous P.W."/>
            <person name="Fauchery L."/>
            <person name="Girlanda M."/>
            <person name="Hayes R."/>
            <person name="Keri Z."/>
            <person name="LaButti K."/>
            <person name="Lipzen A."/>
            <person name="Lombard V."/>
            <person name="Magnuson J."/>
            <person name="Maillard F."/>
            <person name="Morin E."/>
            <person name="Murat C."/>
            <person name="Nolan M."/>
            <person name="Ohm R."/>
            <person name="Pangilinan J."/>
            <person name="Pereira M."/>
            <person name="Perotto S."/>
            <person name="Peter M."/>
            <person name="Riley R."/>
            <person name="Sitrit Y."/>
            <person name="Stielow B."/>
            <person name="Szollosi G."/>
            <person name="Zifcakova L."/>
            <person name="Stursova M."/>
            <person name="Spatafora J.W."/>
            <person name="Tedersoo L."/>
            <person name="Vaario L.-M."/>
            <person name="Yamada A."/>
            <person name="Yan M."/>
            <person name="Wang P."/>
            <person name="Xu J."/>
            <person name="Bruns T."/>
            <person name="Baldrian P."/>
            <person name="Vilgalys R."/>
            <person name="Henrissat B."/>
            <person name="Grigoriev I.V."/>
            <person name="Hibbett D."/>
            <person name="Nagy L.G."/>
            <person name="Martin F.M."/>
        </authorList>
    </citation>
    <scope>NUCLEOTIDE SEQUENCE</scope>
    <source>
        <strain evidence="2">BED1</strain>
    </source>
</reference>
<feature type="region of interest" description="Disordered" evidence="1">
    <location>
        <begin position="218"/>
        <end position="243"/>
    </location>
</feature>
<keyword evidence="3" id="KW-1185">Reference proteome</keyword>
<dbReference type="GO" id="GO:0003677">
    <property type="term" value="F:DNA binding"/>
    <property type="evidence" value="ECO:0007669"/>
    <property type="project" value="TreeGrafter"/>
</dbReference>
<dbReference type="Pfam" id="PF09729">
    <property type="entry name" value="Gti1_Pac2"/>
    <property type="match status" value="1"/>
</dbReference>
<dbReference type="InterPro" id="IPR018608">
    <property type="entry name" value="Gti1/Pac2"/>
</dbReference>
<dbReference type="AlphaFoldDB" id="A0AAD4C1W6"/>
<protein>
    <submittedName>
        <fullName evidence="2">Gti1/Pac2 family-domain-containing protein</fullName>
    </submittedName>
</protein>
<dbReference type="EMBL" id="WHUW01000006">
    <property type="protein sequence ID" value="KAF8445056.1"/>
    <property type="molecule type" value="Genomic_DNA"/>
</dbReference>
<feature type="compositionally biased region" description="Polar residues" evidence="1">
    <location>
        <begin position="138"/>
        <end position="154"/>
    </location>
</feature>
<feature type="region of interest" description="Disordered" evidence="1">
    <location>
        <begin position="131"/>
        <end position="157"/>
    </location>
</feature>
<evidence type="ECO:0000313" key="3">
    <source>
        <dbReference type="Proteomes" id="UP001194468"/>
    </source>
</evidence>
<evidence type="ECO:0000313" key="2">
    <source>
        <dbReference type="EMBL" id="KAF8445056.1"/>
    </source>
</evidence>
<proteinExistence type="predicted"/>
<accession>A0AAD4C1W6</accession>
<evidence type="ECO:0000256" key="1">
    <source>
        <dbReference type="SAM" id="MobiDB-lite"/>
    </source>
</evidence>
<reference evidence="2" key="2">
    <citation type="journal article" date="2020" name="Nat. Commun.">
        <title>Large-scale genome sequencing of mycorrhizal fungi provides insights into the early evolution of symbiotic traits.</title>
        <authorList>
            <person name="Miyauchi S."/>
            <person name="Kiss E."/>
            <person name="Kuo A."/>
            <person name="Drula E."/>
            <person name="Kohler A."/>
            <person name="Sanchez-Garcia M."/>
            <person name="Morin E."/>
            <person name="Andreopoulos B."/>
            <person name="Barry K.W."/>
            <person name="Bonito G."/>
            <person name="Buee M."/>
            <person name="Carver A."/>
            <person name="Chen C."/>
            <person name="Cichocki N."/>
            <person name="Clum A."/>
            <person name="Culley D."/>
            <person name="Crous P.W."/>
            <person name="Fauchery L."/>
            <person name="Girlanda M."/>
            <person name="Hayes R.D."/>
            <person name="Keri Z."/>
            <person name="LaButti K."/>
            <person name="Lipzen A."/>
            <person name="Lombard V."/>
            <person name="Magnuson J."/>
            <person name="Maillard F."/>
            <person name="Murat C."/>
            <person name="Nolan M."/>
            <person name="Ohm R.A."/>
            <person name="Pangilinan J."/>
            <person name="Pereira M.F."/>
            <person name="Perotto S."/>
            <person name="Peter M."/>
            <person name="Pfister S."/>
            <person name="Riley R."/>
            <person name="Sitrit Y."/>
            <person name="Stielow J.B."/>
            <person name="Szollosi G."/>
            <person name="Zifcakova L."/>
            <person name="Stursova M."/>
            <person name="Spatafora J.W."/>
            <person name="Tedersoo L."/>
            <person name="Vaario L.M."/>
            <person name="Yamada A."/>
            <person name="Yan M."/>
            <person name="Wang P."/>
            <person name="Xu J."/>
            <person name="Bruns T."/>
            <person name="Baldrian P."/>
            <person name="Vilgalys R."/>
            <person name="Dunand C."/>
            <person name="Henrissat B."/>
            <person name="Grigoriev I.V."/>
            <person name="Hibbett D."/>
            <person name="Nagy L.G."/>
            <person name="Martin F.M."/>
        </authorList>
    </citation>
    <scope>NUCLEOTIDE SEQUENCE</scope>
    <source>
        <strain evidence="2">BED1</strain>
    </source>
</reference>
<name>A0AAD4C1W6_BOLED</name>
<gene>
    <name evidence="2" type="ORF">L210DRAFT_3531861</name>
</gene>